<gene>
    <name evidence="1" type="ORF">BDD43_4707</name>
</gene>
<dbReference type="EMBL" id="RBKU01000001">
    <property type="protein sequence ID" value="RKR84469.1"/>
    <property type="molecule type" value="Genomic_DNA"/>
</dbReference>
<dbReference type="OrthoDB" id="703600at2"/>
<accession>A0A495J8U6</accession>
<evidence type="ECO:0000313" key="2">
    <source>
        <dbReference type="Proteomes" id="UP000268007"/>
    </source>
</evidence>
<dbReference type="Gene3D" id="3.90.930.1">
    <property type="match status" value="1"/>
</dbReference>
<dbReference type="InterPro" id="IPR011652">
    <property type="entry name" value="MORN_2"/>
</dbReference>
<dbReference type="Proteomes" id="UP000268007">
    <property type="component" value="Unassembled WGS sequence"/>
</dbReference>
<dbReference type="RefSeq" id="WP_121200111.1">
    <property type="nucleotide sequence ID" value="NZ_RBKU01000001.1"/>
</dbReference>
<protein>
    <submittedName>
        <fullName evidence="1">MORN repeat protein</fullName>
    </submittedName>
</protein>
<dbReference type="SUPFAM" id="SSF82185">
    <property type="entry name" value="Histone H3 K4-specific methyltransferase SET7/9 N-terminal domain"/>
    <property type="match status" value="1"/>
</dbReference>
<reference evidence="1 2" key="1">
    <citation type="submission" date="2018-10" db="EMBL/GenBank/DDBJ databases">
        <title>Genomic Encyclopedia of Archaeal and Bacterial Type Strains, Phase II (KMG-II): from individual species to whole genera.</title>
        <authorList>
            <person name="Goeker M."/>
        </authorList>
    </citation>
    <scope>NUCLEOTIDE SEQUENCE [LARGE SCALE GENOMIC DNA]</scope>
    <source>
        <strain evidence="1 2">DSM 18602</strain>
    </source>
</reference>
<evidence type="ECO:0000313" key="1">
    <source>
        <dbReference type="EMBL" id="RKR84469.1"/>
    </source>
</evidence>
<dbReference type="AlphaFoldDB" id="A0A495J8U6"/>
<comment type="caution">
    <text evidence="1">The sequence shown here is derived from an EMBL/GenBank/DDBJ whole genome shotgun (WGS) entry which is preliminary data.</text>
</comment>
<name>A0A495J8U6_9SPHI</name>
<proteinExistence type="predicted"/>
<dbReference type="Pfam" id="PF07661">
    <property type="entry name" value="MORN_2"/>
    <property type="match status" value="3"/>
</dbReference>
<keyword evidence="2" id="KW-1185">Reference proteome</keyword>
<organism evidence="1 2">
    <name type="scientific">Mucilaginibacter gracilis</name>
    <dbReference type="NCBI Taxonomy" id="423350"/>
    <lineage>
        <taxon>Bacteria</taxon>
        <taxon>Pseudomonadati</taxon>
        <taxon>Bacteroidota</taxon>
        <taxon>Sphingobacteriia</taxon>
        <taxon>Sphingobacteriales</taxon>
        <taxon>Sphingobacteriaceae</taxon>
        <taxon>Mucilaginibacter</taxon>
    </lineage>
</organism>
<sequence length="193" mass="22424">MKRSFIVLLLIFSVKVFAQKMPDMGLYKVRISTSDKNITAEIKPVKSEPSLQSDRFYNWYCSNQIKQTQGAYSGALLNGQYNEFYPNKNLKEQGVFNKGLKNGIWKSWTEDGVLVQRITWNNGIKQGEYDWYDEKGNLKQKGTYHHDLLNGKQYNYDGKGKVEVSTYKDGNLVPKETKKASFWSKLNPFKKKH</sequence>